<sequence>MRAHTMAAAAVDQVPSSERAVPGSVNISIAPWPTTGSLKEETIDANAISSKIIDTFNQSLQKKDYKAIADLFVSDGYWRDHLGLTWDLRTAKGKEKIVKLLEEGHHLINIEIDPSTPNKGPQVADFRYNGSVRGIQFITTVATQFGSGQGVVRLIPDGGEWKIWHFFTSMTKLKDYEEAVGPNRAHGAQHGAQTDRKNWLERRQAESNFENSEPDVLIIGAGQAGLSVHARLRMLNVPALTIDQTEDIGDAWRNRYHQLVLHDPIWYDHMPYIKFPDFWPVFTPKDKMADFLKAYAHMLELNVWTKTELESSSWDDNKKQWTVVLKRTKSDGSTETRTLHPKHIIQATGHSGKKNYPDFKGMKNFKGDILCHSSEFHGAKKDTSGRKAVVIGSCNSALDIAQDYYENGYDVTIIQRSSTCVMSVKSVLSILLGPLYYEGGPPVEHADLLSWAVPTEIFKAIHADINTLQEAMDREVLDGLNKAGFKTDRGPMNAGLWFKYLQRGGGYYIDVGTSQLIIDGKIKVKHGHGVDEILANGLRLDDGTELEADEIICATGYQNMRTVTEAIFGADVGSKVDNVWGFNEEGETRVMWRQSGVPGLWLHGGNLAMCRYFSRIVALQIKAQLEGLSS</sequence>
<comment type="caution">
    <text evidence="2">The sequence shown here is derived from an EMBL/GenBank/DDBJ whole genome shotgun (WGS) entry which is preliminary data.</text>
</comment>
<dbReference type="SUPFAM" id="SSF54427">
    <property type="entry name" value="NTF2-like"/>
    <property type="match status" value="1"/>
</dbReference>
<organism evidence="2 3">
    <name type="scientific">Xylaria bambusicola</name>
    <dbReference type="NCBI Taxonomy" id="326684"/>
    <lineage>
        <taxon>Eukaryota</taxon>
        <taxon>Fungi</taxon>
        <taxon>Dikarya</taxon>
        <taxon>Ascomycota</taxon>
        <taxon>Pezizomycotina</taxon>
        <taxon>Sordariomycetes</taxon>
        <taxon>Xylariomycetidae</taxon>
        <taxon>Xylariales</taxon>
        <taxon>Xylariaceae</taxon>
        <taxon>Xylaria</taxon>
    </lineage>
</organism>
<dbReference type="Pfam" id="PF13738">
    <property type="entry name" value="Pyr_redox_3"/>
    <property type="match status" value="1"/>
</dbReference>
<dbReference type="Gene3D" id="3.50.50.60">
    <property type="entry name" value="FAD/NAD(P)-binding domain"/>
    <property type="match status" value="1"/>
</dbReference>
<dbReference type="PANTHER" id="PTHR43539:SF68">
    <property type="entry name" value="FLAVIN-BINDING MONOOXYGENASE-LIKE PROTEIN (AFU_ORTHOLOGUE AFUA_4G09220)"/>
    <property type="match status" value="1"/>
</dbReference>
<proteinExistence type="predicted"/>
<dbReference type="Proteomes" id="UP001305414">
    <property type="component" value="Unassembled WGS sequence"/>
</dbReference>
<reference evidence="2 3" key="1">
    <citation type="submission" date="2023-10" db="EMBL/GenBank/DDBJ databases">
        <title>Draft genome sequence of Xylaria bambusicola isolate GMP-LS, the root and basal stem rot pathogen of sugarcane in Indonesia.</title>
        <authorList>
            <person name="Selvaraj P."/>
            <person name="Muralishankar V."/>
            <person name="Muruganantham S."/>
            <person name="Sp S."/>
            <person name="Haryani S."/>
            <person name="Lau K.J.X."/>
            <person name="Naqvi N.I."/>
        </authorList>
    </citation>
    <scope>NUCLEOTIDE SEQUENCE [LARGE SCALE GENOMIC DNA]</scope>
    <source>
        <strain evidence="2">GMP-LS</strain>
    </source>
</reference>
<dbReference type="InterPro" id="IPR032710">
    <property type="entry name" value="NTF2-like_dom_sf"/>
</dbReference>
<evidence type="ECO:0000313" key="3">
    <source>
        <dbReference type="Proteomes" id="UP001305414"/>
    </source>
</evidence>
<evidence type="ECO:0000256" key="1">
    <source>
        <dbReference type="ARBA" id="ARBA00023002"/>
    </source>
</evidence>
<protein>
    <recommendedName>
        <fullName evidence="4">FAD/NAD(P)-binding domain-containing protein</fullName>
    </recommendedName>
</protein>
<gene>
    <name evidence="2" type="ORF">RRF57_009804</name>
</gene>
<dbReference type="AlphaFoldDB" id="A0AAN7UK83"/>
<dbReference type="GO" id="GO:0004497">
    <property type="term" value="F:monooxygenase activity"/>
    <property type="evidence" value="ECO:0007669"/>
    <property type="project" value="TreeGrafter"/>
</dbReference>
<dbReference type="SUPFAM" id="SSF51905">
    <property type="entry name" value="FAD/NAD(P)-binding domain"/>
    <property type="match status" value="1"/>
</dbReference>
<keyword evidence="3" id="KW-1185">Reference proteome</keyword>
<keyword evidence="1" id="KW-0560">Oxidoreductase</keyword>
<evidence type="ECO:0008006" key="4">
    <source>
        <dbReference type="Google" id="ProtNLM"/>
    </source>
</evidence>
<evidence type="ECO:0000313" key="2">
    <source>
        <dbReference type="EMBL" id="KAK5634090.1"/>
    </source>
</evidence>
<dbReference type="InterPro" id="IPR050982">
    <property type="entry name" value="Auxin_biosynth/cation_transpt"/>
</dbReference>
<name>A0AAN7UK83_9PEZI</name>
<dbReference type="PRINTS" id="PR00411">
    <property type="entry name" value="PNDRDTASEI"/>
</dbReference>
<dbReference type="GO" id="GO:0050660">
    <property type="term" value="F:flavin adenine dinucleotide binding"/>
    <property type="evidence" value="ECO:0007669"/>
    <property type="project" value="TreeGrafter"/>
</dbReference>
<dbReference type="PANTHER" id="PTHR43539">
    <property type="entry name" value="FLAVIN-BINDING MONOOXYGENASE-LIKE PROTEIN (AFU_ORTHOLOGUE AFUA_4G09220)"/>
    <property type="match status" value="1"/>
</dbReference>
<accession>A0AAN7UK83</accession>
<dbReference type="EMBL" id="JAWHQM010000038">
    <property type="protein sequence ID" value="KAK5634090.1"/>
    <property type="molecule type" value="Genomic_DNA"/>
</dbReference>
<dbReference type="InterPro" id="IPR036188">
    <property type="entry name" value="FAD/NAD-bd_sf"/>
</dbReference>